<proteinExistence type="predicted"/>
<sequence length="89" mass="10579">MAFVVVNMRLLKNQRMFAFCAILATMAIATSELCFMNLEMLQRNIKQMLRRRTDLEEVIQEQYHQQLFLVLIPTLEDPEPRWVFSDIEG</sequence>
<reference evidence="1 2" key="1">
    <citation type="submission" date="2024-01" db="EMBL/GenBank/DDBJ databases">
        <title>A draft genome for the cacao thread blight pathogen Marasmiellus scandens.</title>
        <authorList>
            <person name="Baruah I.K."/>
            <person name="Leung J."/>
            <person name="Bukari Y."/>
            <person name="Amoako-Attah I."/>
            <person name="Meinhardt L.W."/>
            <person name="Bailey B.A."/>
            <person name="Cohen S.P."/>
        </authorList>
    </citation>
    <scope>NUCLEOTIDE SEQUENCE [LARGE SCALE GENOMIC DNA]</scope>
    <source>
        <strain evidence="1 2">GH-19</strain>
    </source>
</reference>
<keyword evidence="2" id="KW-1185">Reference proteome</keyword>
<comment type="caution">
    <text evidence="1">The sequence shown here is derived from an EMBL/GenBank/DDBJ whole genome shotgun (WGS) entry which is preliminary data.</text>
</comment>
<accession>A0ABR1IZ95</accession>
<dbReference type="InterPro" id="IPR008949">
    <property type="entry name" value="Isoprenoid_synthase_dom_sf"/>
</dbReference>
<evidence type="ECO:0000313" key="2">
    <source>
        <dbReference type="Proteomes" id="UP001498398"/>
    </source>
</evidence>
<dbReference type="EMBL" id="JBANRG010000057">
    <property type="protein sequence ID" value="KAK7442735.1"/>
    <property type="molecule type" value="Genomic_DNA"/>
</dbReference>
<name>A0ABR1IZ95_9AGAR</name>
<evidence type="ECO:0000313" key="1">
    <source>
        <dbReference type="EMBL" id="KAK7442735.1"/>
    </source>
</evidence>
<gene>
    <name evidence="1" type="primary">PSE1_4</name>
    <name evidence="1" type="ORF">VKT23_015982</name>
</gene>
<dbReference type="Gene3D" id="1.10.600.10">
    <property type="entry name" value="Farnesyl Diphosphate Synthase"/>
    <property type="match status" value="1"/>
</dbReference>
<protein>
    <submittedName>
        <fullName evidence="1">Importin subunit beta-3</fullName>
    </submittedName>
</protein>
<dbReference type="Proteomes" id="UP001498398">
    <property type="component" value="Unassembled WGS sequence"/>
</dbReference>
<organism evidence="1 2">
    <name type="scientific">Marasmiellus scandens</name>
    <dbReference type="NCBI Taxonomy" id="2682957"/>
    <lineage>
        <taxon>Eukaryota</taxon>
        <taxon>Fungi</taxon>
        <taxon>Dikarya</taxon>
        <taxon>Basidiomycota</taxon>
        <taxon>Agaricomycotina</taxon>
        <taxon>Agaricomycetes</taxon>
        <taxon>Agaricomycetidae</taxon>
        <taxon>Agaricales</taxon>
        <taxon>Marasmiineae</taxon>
        <taxon>Omphalotaceae</taxon>
        <taxon>Marasmiellus</taxon>
    </lineage>
</organism>